<sequence>MSEYYVTCKEVMEITGCKDTTAYNLIRKCNEELKEKGFLVRRGKTPRKYFLERIGAEEKGV</sequence>
<dbReference type="EMBL" id="CP114052">
    <property type="protein sequence ID" value="WAW15243.1"/>
    <property type="molecule type" value="Genomic_DNA"/>
</dbReference>
<gene>
    <name evidence="1" type="ORF">O0R46_01990</name>
</gene>
<accession>A0ABY7JT63</accession>
<protein>
    <recommendedName>
        <fullName evidence="3">DNA-binding protein</fullName>
    </recommendedName>
</protein>
<dbReference type="Proteomes" id="UP001164187">
    <property type="component" value="Chromosome"/>
</dbReference>
<evidence type="ECO:0008006" key="3">
    <source>
        <dbReference type="Google" id="ProtNLM"/>
    </source>
</evidence>
<evidence type="ECO:0000313" key="1">
    <source>
        <dbReference type="EMBL" id="WAW15243.1"/>
    </source>
</evidence>
<keyword evidence="2" id="KW-1185">Reference proteome</keyword>
<reference evidence="1" key="1">
    <citation type="submission" date="2022-12" db="EMBL/GenBank/DDBJ databases">
        <title>Peptostreptococcus.</title>
        <authorList>
            <person name="Lee S.H."/>
        </authorList>
    </citation>
    <scope>NUCLEOTIDE SEQUENCE</scope>
    <source>
        <strain evidence="1">CBA3647</strain>
    </source>
</reference>
<dbReference type="RefSeq" id="WP_269311937.1">
    <property type="nucleotide sequence ID" value="NZ_CP114052.1"/>
</dbReference>
<name>A0ABY7JT63_9FIRM</name>
<organism evidence="1 2">
    <name type="scientific">Peptostreptococcus equinus</name>
    <dbReference type="NCBI Taxonomy" id="3003601"/>
    <lineage>
        <taxon>Bacteria</taxon>
        <taxon>Bacillati</taxon>
        <taxon>Bacillota</taxon>
        <taxon>Clostridia</taxon>
        <taxon>Peptostreptococcales</taxon>
        <taxon>Peptostreptococcaceae</taxon>
        <taxon>Peptostreptococcus</taxon>
    </lineage>
</organism>
<proteinExistence type="predicted"/>
<evidence type="ECO:0000313" key="2">
    <source>
        <dbReference type="Proteomes" id="UP001164187"/>
    </source>
</evidence>